<dbReference type="Gene3D" id="2.60.40.10">
    <property type="entry name" value="Immunoglobulins"/>
    <property type="match status" value="1"/>
</dbReference>
<keyword evidence="1" id="KW-0812">Transmembrane</keyword>
<dbReference type="EMBL" id="PHEX01000018">
    <property type="protein sequence ID" value="PKQ28389.1"/>
    <property type="molecule type" value="Genomic_DNA"/>
</dbReference>
<evidence type="ECO:0000313" key="4">
    <source>
        <dbReference type="Proteomes" id="UP000233654"/>
    </source>
</evidence>
<name>A0A2N3G6P2_9ACTN</name>
<proteinExistence type="predicted"/>
<evidence type="ECO:0000313" key="3">
    <source>
        <dbReference type="EMBL" id="PKQ28389.1"/>
    </source>
</evidence>
<evidence type="ECO:0000259" key="2">
    <source>
        <dbReference type="Pfam" id="PF04773"/>
    </source>
</evidence>
<feature type="domain" description="FecR protein" evidence="2">
    <location>
        <begin position="140"/>
        <end position="230"/>
    </location>
</feature>
<dbReference type="Pfam" id="PF04773">
    <property type="entry name" value="FecR"/>
    <property type="match status" value="1"/>
</dbReference>
<dbReference type="GO" id="GO:0005975">
    <property type="term" value="P:carbohydrate metabolic process"/>
    <property type="evidence" value="ECO:0007669"/>
    <property type="project" value="UniProtKB-ARBA"/>
</dbReference>
<dbReference type="AlphaFoldDB" id="A0A2N3G6P2"/>
<feature type="transmembrane region" description="Helical" evidence="1">
    <location>
        <begin position="68"/>
        <end position="88"/>
    </location>
</feature>
<dbReference type="PANTHER" id="PTHR38731">
    <property type="entry name" value="LIPL45-RELATED LIPOPROTEIN-RELATED"/>
    <property type="match status" value="1"/>
</dbReference>
<protein>
    <recommendedName>
        <fullName evidence="2">FecR protein domain-containing protein</fullName>
    </recommendedName>
</protein>
<evidence type="ECO:0000256" key="1">
    <source>
        <dbReference type="SAM" id="Phobius"/>
    </source>
</evidence>
<organism evidence="3 4">
    <name type="scientific">Candidatus Anoxymicrobium japonicum</name>
    <dbReference type="NCBI Taxonomy" id="2013648"/>
    <lineage>
        <taxon>Bacteria</taxon>
        <taxon>Bacillati</taxon>
        <taxon>Actinomycetota</taxon>
        <taxon>Candidatus Geothermincolia</taxon>
        <taxon>Candidatus Geothermincolales</taxon>
        <taxon>Candidatus Anoxymicrobiaceae</taxon>
        <taxon>Candidatus Anoxymicrobium</taxon>
    </lineage>
</organism>
<dbReference type="PANTHER" id="PTHR38731:SF3">
    <property type="entry name" value="BLL6125 PROTEIN"/>
    <property type="match status" value="1"/>
</dbReference>
<keyword evidence="1" id="KW-0472">Membrane</keyword>
<dbReference type="Proteomes" id="UP000233654">
    <property type="component" value="Unassembled WGS sequence"/>
</dbReference>
<dbReference type="InterPro" id="IPR013783">
    <property type="entry name" value="Ig-like_fold"/>
</dbReference>
<keyword evidence="1" id="KW-1133">Transmembrane helix</keyword>
<accession>A0A2N3G6P2</accession>
<dbReference type="InterPro" id="IPR006860">
    <property type="entry name" value="FecR"/>
</dbReference>
<gene>
    <name evidence="3" type="ORF">CVT63_03040</name>
</gene>
<reference evidence="3 4" key="1">
    <citation type="journal article" date="2017" name="ISME J.">
        <title>Potential for microbial H2 and metal transformations associated with novel bacteria and archaea in deep terrestrial subsurface sediments.</title>
        <authorList>
            <person name="Hernsdorf A.W."/>
            <person name="Amano Y."/>
            <person name="Miyakawa K."/>
            <person name="Ise K."/>
            <person name="Suzuki Y."/>
            <person name="Anantharaman K."/>
            <person name="Probst A."/>
            <person name="Burstein D."/>
            <person name="Thomas B.C."/>
            <person name="Banfield J.F."/>
        </authorList>
    </citation>
    <scope>NUCLEOTIDE SEQUENCE [LARGE SCALE GENOMIC DNA]</scope>
    <source>
        <strain evidence="3">HGW-Actinobacteria-3</strain>
    </source>
</reference>
<dbReference type="Gene3D" id="2.60.120.1440">
    <property type="match status" value="1"/>
</dbReference>
<sequence length="511" mass="55717">MFNRRKLYKRILIDEEFDDREPMARAIRSLMPDDSSMDPEARDRLVGHLCLLRQRRKRDRYTHVTIPLRRALVVATVFALSVVVTFAAQTISPFGRGTAPEKPREVARISKLSGAAEVLVPGRRWREASSEDRLAEGWSIRTGVGSSVAVCFPDMSIMRVTDGSEARVSKLAPRDVEIEHVSGSTYHRVHKGTRYVVSNSGVSSETRGATFNVENRVSGRLEVLAVESAVDVSINSHKPIEVSQGEVMTISMAQEKKADKQPVSRERLNEGRLMASIRQDVDAGFSTGIYEKLDILASPPSASPTTQPEQPSALQLAGEAAGSRVTLTWAISGDVTCKELVLLRSEGAQPICPDNEIARYSDTSISSANDDAIESGRTYQYRLAAVPEGSEDIVYSNTVVVNVPAKNNAPAPVSVSLTATPVASGVTVEWSVQGASRFGGFVLERVVARAPDGSPTPAGNSTTRRFELCDVFYSCLDDSVLPGHAYNYRVGLVVDGAVMVYSQWEQAKLTR</sequence>
<comment type="caution">
    <text evidence="3">The sequence shown here is derived from an EMBL/GenBank/DDBJ whole genome shotgun (WGS) entry which is preliminary data.</text>
</comment>